<evidence type="ECO:0000256" key="1">
    <source>
        <dbReference type="SAM" id="MobiDB-lite"/>
    </source>
</evidence>
<dbReference type="AlphaFoldDB" id="A0AAD6ZZ13"/>
<dbReference type="EMBL" id="JARIHO010000021">
    <property type="protein sequence ID" value="KAJ7346328.1"/>
    <property type="molecule type" value="Genomic_DNA"/>
</dbReference>
<name>A0AAD6ZZ13_9AGAR</name>
<sequence length="224" mass="23831">MHLHFFKAFALLVVLFTASATAQCTCQGPNTFCNLASECCSNQCVNRGTPGFNMGKKVITFGGKKMSGKYKHTVRTLDNTSNGVGRESIVKRCSHISPDAARMCREVGMTGGVVGERRCKRGGCAYYWGCVHRSSEDSGFGTRAGPRAAGSAHAEGSADDAEVDGVRRTDGATARTLEYAGAEEHCARDPIPTSRKRADLGKCSLVDAVGGRKVIGRDEEGTRG</sequence>
<keyword evidence="4" id="KW-1185">Reference proteome</keyword>
<dbReference type="Proteomes" id="UP001218218">
    <property type="component" value="Unassembled WGS sequence"/>
</dbReference>
<accession>A0AAD6ZZ13</accession>
<feature type="signal peptide" evidence="2">
    <location>
        <begin position="1"/>
        <end position="22"/>
    </location>
</feature>
<comment type="caution">
    <text evidence="3">The sequence shown here is derived from an EMBL/GenBank/DDBJ whole genome shotgun (WGS) entry which is preliminary data.</text>
</comment>
<evidence type="ECO:0000256" key="2">
    <source>
        <dbReference type="SAM" id="SignalP"/>
    </source>
</evidence>
<proteinExistence type="predicted"/>
<protein>
    <submittedName>
        <fullName evidence="3">Uncharacterized protein</fullName>
    </submittedName>
</protein>
<keyword evidence="2" id="KW-0732">Signal</keyword>
<evidence type="ECO:0000313" key="3">
    <source>
        <dbReference type="EMBL" id="KAJ7346328.1"/>
    </source>
</evidence>
<feature type="chain" id="PRO_5042145841" evidence="2">
    <location>
        <begin position="23"/>
        <end position="224"/>
    </location>
</feature>
<feature type="region of interest" description="Disordered" evidence="1">
    <location>
        <begin position="137"/>
        <end position="163"/>
    </location>
</feature>
<organism evidence="3 4">
    <name type="scientific">Mycena albidolilacea</name>
    <dbReference type="NCBI Taxonomy" id="1033008"/>
    <lineage>
        <taxon>Eukaryota</taxon>
        <taxon>Fungi</taxon>
        <taxon>Dikarya</taxon>
        <taxon>Basidiomycota</taxon>
        <taxon>Agaricomycotina</taxon>
        <taxon>Agaricomycetes</taxon>
        <taxon>Agaricomycetidae</taxon>
        <taxon>Agaricales</taxon>
        <taxon>Marasmiineae</taxon>
        <taxon>Mycenaceae</taxon>
        <taxon>Mycena</taxon>
    </lineage>
</organism>
<evidence type="ECO:0000313" key="4">
    <source>
        <dbReference type="Proteomes" id="UP001218218"/>
    </source>
</evidence>
<gene>
    <name evidence="3" type="ORF">DFH08DRAFT_1008467</name>
</gene>
<reference evidence="3" key="1">
    <citation type="submission" date="2023-03" db="EMBL/GenBank/DDBJ databases">
        <title>Massive genome expansion in bonnet fungi (Mycena s.s.) driven by repeated elements and novel gene families across ecological guilds.</title>
        <authorList>
            <consortium name="Lawrence Berkeley National Laboratory"/>
            <person name="Harder C.B."/>
            <person name="Miyauchi S."/>
            <person name="Viragh M."/>
            <person name="Kuo A."/>
            <person name="Thoen E."/>
            <person name="Andreopoulos B."/>
            <person name="Lu D."/>
            <person name="Skrede I."/>
            <person name="Drula E."/>
            <person name="Henrissat B."/>
            <person name="Morin E."/>
            <person name="Kohler A."/>
            <person name="Barry K."/>
            <person name="LaButti K."/>
            <person name="Morin E."/>
            <person name="Salamov A."/>
            <person name="Lipzen A."/>
            <person name="Mereny Z."/>
            <person name="Hegedus B."/>
            <person name="Baldrian P."/>
            <person name="Stursova M."/>
            <person name="Weitz H."/>
            <person name="Taylor A."/>
            <person name="Grigoriev I.V."/>
            <person name="Nagy L.G."/>
            <person name="Martin F."/>
            <person name="Kauserud H."/>
        </authorList>
    </citation>
    <scope>NUCLEOTIDE SEQUENCE</scope>
    <source>
        <strain evidence="3">CBHHK002</strain>
    </source>
</reference>